<protein>
    <submittedName>
        <fullName evidence="1">Uncharacterized protein</fullName>
    </submittedName>
</protein>
<evidence type="ECO:0000313" key="1">
    <source>
        <dbReference type="EMBL" id="VFJ49023.1"/>
    </source>
</evidence>
<organism evidence="1">
    <name type="scientific">Candidatus Kentrum sp. FW</name>
    <dbReference type="NCBI Taxonomy" id="2126338"/>
    <lineage>
        <taxon>Bacteria</taxon>
        <taxon>Pseudomonadati</taxon>
        <taxon>Pseudomonadota</taxon>
        <taxon>Gammaproteobacteria</taxon>
        <taxon>Candidatus Kentrum</taxon>
    </lineage>
</organism>
<reference evidence="1" key="1">
    <citation type="submission" date="2019-02" db="EMBL/GenBank/DDBJ databases">
        <authorList>
            <person name="Gruber-Vodicka R. H."/>
            <person name="Seah K. B. B."/>
        </authorList>
    </citation>
    <scope>NUCLEOTIDE SEQUENCE</scope>
    <source>
        <strain evidence="1">BECK_BZ15</strain>
    </source>
</reference>
<dbReference type="AlphaFoldDB" id="A0A450SA94"/>
<gene>
    <name evidence="1" type="ORF">BECKFW1821A_GA0114235_102134</name>
</gene>
<dbReference type="EMBL" id="CAADEW010000021">
    <property type="protein sequence ID" value="VFJ49023.1"/>
    <property type="molecule type" value="Genomic_DNA"/>
</dbReference>
<sequence length="43" mass="5137">MLETNIKNDTNHRTHGTWCKWNQSRAKPQGQYMNGVFFQAFHL</sequence>
<proteinExistence type="predicted"/>
<accession>A0A450SA94</accession>
<name>A0A450SA94_9GAMM</name>